<organism evidence="16 17">
    <name type="scientific">Phakopsora pachyrhizi</name>
    <name type="common">Asian soybean rust disease fungus</name>
    <dbReference type="NCBI Taxonomy" id="170000"/>
    <lineage>
        <taxon>Eukaryota</taxon>
        <taxon>Fungi</taxon>
        <taxon>Dikarya</taxon>
        <taxon>Basidiomycota</taxon>
        <taxon>Pucciniomycotina</taxon>
        <taxon>Pucciniomycetes</taxon>
        <taxon>Pucciniales</taxon>
        <taxon>Phakopsoraceae</taxon>
        <taxon>Phakopsora</taxon>
    </lineage>
</organism>
<dbReference type="InterPro" id="IPR016255">
    <property type="entry name" value="Gcn2"/>
</dbReference>
<feature type="compositionally biased region" description="Polar residues" evidence="13">
    <location>
        <begin position="200"/>
        <end position="211"/>
    </location>
</feature>
<name>A0AAV0AFJ3_PHAPC</name>
<dbReference type="PANTHER" id="PTHR11042">
    <property type="entry name" value="EUKARYOTIC TRANSLATION INITIATION FACTOR 2-ALPHA KINASE EIF2-ALPHA KINASE -RELATED"/>
    <property type="match status" value="1"/>
</dbReference>
<dbReference type="InterPro" id="IPR017441">
    <property type="entry name" value="Protein_kinase_ATP_BS"/>
</dbReference>
<keyword evidence="17" id="KW-1185">Reference proteome</keyword>
<evidence type="ECO:0000256" key="6">
    <source>
        <dbReference type="ARBA" id="ARBA00022840"/>
    </source>
</evidence>
<comment type="catalytic activity">
    <reaction evidence="9">
        <text>L-seryl-[protein] + ATP = O-phospho-L-seryl-[protein] + ADP + H(+)</text>
        <dbReference type="Rhea" id="RHEA:17989"/>
        <dbReference type="Rhea" id="RHEA-COMP:9863"/>
        <dbReference type="Rhea" id="RHEA-COMP:11604"/>
        <dbReference type="ChEBI" id="CHEBI:15378"/>
        <dbReference type="ChEBI" id="CHEBI:29999"/>
        <dbReference type="ChEBI" id="CHEBI:30616"/>
        <dbReference type="ChEBI" id="CHEBI:83421"/>
        <dbReference type="ChEBI" id="CHEBI:456216"/>
        <dbReference type="EC" id="2.7.11.1"/>
    </reaction>
</comment>
<dbReference type="InterPro" id="IPR016135">
    <property type="entry name" value="UBQ-conjugating_enzyme/RWD"/>
</dbReference>
<feature type="compositionally biased region" description="Low complexity" evidence="13">
    <location>
        <begin position="634"/>
        <end position="645"/>
    </location>
</feature>
<feature type="compositionally biased region" description="Polar residues" evidence="13">
    <location>
        <begin position="656"/>
        <end position="666"/>
    </location>
</feature>
<evidence type="ECO:0000313" key="17">
    <source>
        <dbReference type="Proteomes" id="UP001153365"/>
    </source>
</evidence>
<dbReference type="GO" id="GO:0005524">
    <property type="term" value="F:ATP binding"/>
    <property type="evidence" value="ECO:0007669"/>
    <property type="project" value="UniProtKB-UniRule"/>
</dbReference>
<evidence type="ECO:0000313" key="16">
    <source>
        <dbReference type="EMBL" id="CAH7665854.1"/>
    </source>
</evidence>
<dbReference type="PROSITE" id="PS00107">
    <property type="entry name" value="PROTEIN_KINASE_ATP"/>
    <property type="match status" value="1"/>
</dbReference>
<dbReference type="PIRSF" id="PIRSF000660">
    <property type="entry name" value="Ser/Thr_PK_GCN2"/>
    <property type="match status" value="1"/>
</dbReference>
<dbReference type="Proteomes" id="UP001153365">
    <property type="component" value="Unassembled WGS sequence"/>
</dbReference>
<dbReference type="SUPFAM" id="SSF52954">
    <property type="entry name" value="Class II aaRS ABD-related"/>
    <property type="match status" value="1"/>
</dbReference>
<dbReference type="SMART" id="SM00591">
    <property type="entry name" value="RWD"/>
    <property type="match status" value="1"/>
</dbReference>
<dbReference type="SUPFAM" id="SSF54495">
    <property type="entry name" value="UBC-like"/>
    <property type="match status" value="1"/>
</dbReference>
<comment type="catalytic activity">
    <reaction evidence="8">
        <text>L-threonyl-[protein] + ATP = O-phospho-L-threonyl-[protein] + ADP + H(+)</text>
        <dbReference type="Rhea" id="RHEA:46608"/>
        <dbReference type="Rhea" id="RHEA-COMP:11060"/>
        <dbReference type="Rhea" id="RHEA-COMP:11605"/>
        <dbReference type="ChEBI" id="CHEBI:15378"/>
        <dbReference type="ChEBI" id="CHEBI:30013"/>
        <dbReference type="ChEBI" id="CHEBI:30616"/>
        <dbReference type="ChEBI" id="CHEBI:61977"/>
        <dbReference type="ChEBI" id="CHEBI:456216"/>
        <dbReference type="EC" id="2.7.11.1"/>
    </reaction>
</comment>
<dbReference type="Gene3D" id="3.40.50.800">
    <property type="entry name" value="Anticodon-binding domain"/>
    <property type="match status" value="1"/>
</dbReference>
<sequence>MIKSDDGLRSIQVTEIEALRAIFADDFEQIQIRSTTKIQATPFEFRVKVKTQVVDLQDQINLSLRVRLPRLYPNTRPTLVLENPVGLSKDQLDQLREALNHRANELVGSEMLFELVSFSAEFITDNNSLKSSPRTVSLIEERITRSLIADKEHQMAEEAEQRRKSDLEAHENLEFVRQIEKDINVRAEQLRQEREKFGSATGSKSRNNSPEIGSRVPFQPTPGDQIQLRPSPAFSGSLKIQVGLEITNGNLFGKAYDARVDGTVPSRLTVVQPQGRYYSTTQGKKILLKVLDDLNRLRGLENPNLETIHGSELAETRLTIVSEPVPSASMSELLENCGPIKVDKALEYFSQLSQALHCIHCAQMVHRAIRPQNIYLVGPLKLAGEIHKPVAKLFNVSWFQRLWDMCKSNPFCNPPSEPLVPDPWLYPHALNDPLGYGRERDLFDLGVTFAQMLFGEIWSRWESPNECLRNFPESCPIVCKGLLESLLHGYKKTNAEQIAKRADDALASLSSSNRVPSTQLNYRANSSSLKDSISSLPAKVGVFWQPSGAVLSRYRNDFDEVEFLGRGGFGEVVKAKNKLDNRFYAVKKISLPMDPREESKILREVTILSRMSHPHIVRYHACWIETGAIPSSASSSEISSAARSSGLQKPREKKLSSVQETDSESSYFGEDTDSEDLGDSSTVQESDSGLGYIDFMPGNQDISMPSIRFGDSSRSGILEGDGAATEVTGHQTLSPSAEGTSGDAERFTWRRTLFMQMEFVDSLTLREAIDQGIASEREVWKISRQILSAMAYFTSLNVIHRDLKPSNIFLDAKGDVRIGDFGLAVNQLGMDVEASANTAHVTTDLTSGVGTTLYIAPETLEGKHISLKNLGKIDIYSFGILLFEMFHKFPTVHERIQVIKGLRSPEIKFPSNWSELPEGRKARVIKWCLNHLPELRPSPTELLKSSLFPPQPGDENMEEITRLISRPDHAMFRPYLASLFDQPLHDRIRRDFTYDFHTADTSQNALENPYRSLICDRLTENFRQRGAINMESPVLLPIADIDPPSLVKLLDTEGTVVALHFDATVPFARTVARDPSLIRLKRYSLSPVYKQNLAGGQPMALPTASYDVVSPIRTLAAEAEVIQLTDDSFNSLPLGTFKFQHVISHNKLWKAIFFDIPTRYHFILKQTLERFDTPSAPSWNDLTNELVKESEIPRANLDFIKKTFDIRGSIKSVATHLLSCTTSMQCRSVIKEAIEDLKTVIKLAETLGIQSSIIVWPMLVPSHRDDSDGIFFNTCDSRTGKSLAIGGRYDGLVEKLTIPGARNTHARSRLVSVTMNVSRLSLAVARQLKGSESWMTRRCDVYVLSFSSNLLQERLEVVRELWASGHSADLMYESDTPMAASDVMLQTCRREGIIFAVIVKARNPHKEQVVKVKNLLNRAESEVSLMELAVWIDEALIEHRRSMISSVKNAAESNGQSSRWPRTNQRSKQPSTPNSSFGNESSPASRDYLLILPSDSSRKLKHKSRLAVYDKAFDSISDSIKFFSEIPICVIDLEDDLFNKLFVKVMVVESLTSTTSTEEENLSMPSRKNLGYENIRLNNNVGGGGGSSSNIGHKRLNYLIEIRKSIQNFFQRKQHVQNNSLLLHSQSQQGQFQQASVSGGGGFGGGSGFGVGSLGSGNYNLKNLWIFNLRSNQCQLLNIG</sequence>
<dbReference type="FunFam" id="3.10.110.10:FF:000050">
    <property type="entry name" value="eIF-2-alpha kinase GCN2"/>
    <property type="match status" value="1"/>
</dbReference>
<keyword evidence="3" id="KW-0808">Transferase</keyword>
<dbReference type="Pfam" id="PF00069">
    <property type="entry name" value="Pkinase"/>
    <property type="match status" value="3"/>
</dbReference>
<feature type="binding site" evidence="12">
    <location>
        <position position="588"/>
    </location>
    <ligand>
        <name>ATP</name>
        <dbReference type="ChEBI" id="CHEBI:30616"/>
    </ligand>
</feature>
<feature type="binding site" evidence="11">
    <location>
        <position position="587"/>
    </location>
    <ligand>
        <name>ATP</name>
        <dbReference type="ChEBI" id="CHEBI:30616"/>
    </ligand>
</feature>
<reference evidence="16" key="1">
    <citation type="submission" date="2022-06" db="EMBL/GenBank/DDBJ databases">
        <authorList>
            <consortium name="SYNGENTA / RWTH Aachen University"/>
        </authorList>
    </citation>
    <scope>NUCLEOTIDE SEQUENCE</scope>
</reference>
<feature type="domain" description="RWD" evidence="15">
    <location>
        <begin position="14"/>
        <end position="126"/>
    </location>
</feature>
<keyword evidence="2" id="KW-0723">Serine/threonine-protein kinase</keyword>
<dbReference type="Pfam" id="PF13393">
    <property type="entry name" value="tRNA-synt_His"/>
    <property type="match status" value="1"/>
</dbReference>
<evidence type="ECO:0000256" key="13">
    <source>
        <dbReference type="SAM" id="MobiDB-lite"/>
    </source>
</evidence>
<evidence type="ECO:0000256" key="2">
    <source>
        <dbReference type="ARBA" id="ARBA00022527"/>
    </source>
</evidence>
<dbReference type="Gene3D" id="1.10.510.10">
    <property type="entry name" value="Transferase(Phosphotransferase) domain 1"/>
    <property type="match status" value="2"/>
</dbReference>
<dbReference type="Gene3D" id="3.30.200.20">
    <property type="entry name" value="Phosphorylase Kinase, domain 1"/>
    <property type="match status" value="1"/>
</dbReference>
<dbReference type="InterPro" id="IPR011009">
    <property type="entry name" value="Kinase-like_dom_sf"/>
</dbReference>
<evidence type="ECO:0000256" key="4">
    <source>
        <dbReference type="ARBA" id="ARBA00022741"/>
    </source>
</evidence>
<dbReference type="PROSITE" id="PS50908">
    <property type="entry name" value="RWD"/>
    <property type="match status" value="1"/>
</dbReference>
<dbReference type="SUPFAM" id="SSF55681">
    <property type="entry name" value="Class II aaRS and biotin synthetases"/>
    <property type="match status" value="1"/>
</dbReference>
<dbReference type="GO" id="GO:0005737">
    <property type="term" value="C:cytoplasm"/>
    <property type="evidence" value="ECO:0007669"/>
    <property type="project" value="TreeGrafter"/>
</dbReference>
<feature type="region of interest" description="Disordered" evidence="13">
    <location>
        <begin position="634"/>
        <end position="685"/>
    </location>
</feature>
<comment type="similarity">
    <text evidence="7">Belongs to the protein kinase superfamily. Ser/Thr protein kinase family. GCN2 subfamily.</text>
</comment>
<dbReference type="InterPro" id="IPR024435">
    <property type="entry name" value="HisRS-related_dom"/>
</dbReference>
<keyword evidence="6 11" id="KW-0067">ATP-binding</keyword>
<dbReference type="Gene3D" id="3.10.110.10">
    <property type="entry name" value="Ubiquitin Conjugating Enzyme"/>
    <property type="match status" value="1"/>
</dbReference>
<evidence type="ECO:0000259" key="15">
    <source>
        <dbReference type="PROSITE" id="PS50908"/>
    </source>
</evidence>
<feature type="active site" description="Proton acceptor" evidence="10">
    <location>
        <position position="802"/>
    </location>
</feature>
<dbReference type="EC" id="2.7.11.1" evidence="1"/>
<feature type="binding site" evidence="11">
    <location>
        <begin position="564"/>
        <end position="572"/>
    </location>
    <ligand>
        <name>ATP</name>
        <dbReference type="ChEBI" id="CHEBI:30616"/>
    </ligand>
</feature>
<evidence type="ECO:0000256" key="3">
    <source>
        <dbReference type="ARBA" id="ARBA00022679"/>
    </source>
</evidence>
<evidence type="ECO:0000256" key="1">
    <source>
        <dbReference type="ARBA" id="ARBA00012513"/>
    </source>
</evidence>
<dbReference type="InterPro" id="IPR006575">
    <property type="entry name" value="RWD_dom"/>
</dbReference>
<dbReference type="Pfam" id="PF12745">
    <property type="entry name" value="HGTP_anticodon2"/>
    <property type="match status" value="1"/>
</dbReference>
<dbReference type="Gene3D" id="3.30.930.10">
    <property type="entry name" value="Bira Bifunctional Protein, Domain 2"/>
    <property type="match status" value="1"/>
</dbReference>
<evidence type="ECO:0000256" key="9">
    <source>
        <dbReference type="ARBA" id="ARBA00048679"/>
    </source>
</evidence>
<feature type="domain" description="Protein kinase" evidence="14">
    <location>
        <begin position="558"/>
        <end position="948"/>
    </location>
</feature>
<dbReference type="GO" id="GO:0009893">
    <property type="term" value="P:positive regulation of metabolic process"/>
    <property type="evidence" value="ECO:0007669"/>
    <property type="project" value="UniProtKB-ARBA"/>
</dbReference>
<dbReference type="InterPro" id="IPR000719">
    <property type="entry name" value="Prot_kinase_dom"/>
</dbReference>
<keyword evidence="5 16" id="KW-0418">Kinase</keyword>
<evidence type="ECO:0000256" key="7">
    <source>
        <dbReference type="ARBA" id="ARBA00037982"/>
    </source>
</evidence>
<dbReference type="PANTHER" id="PTHR11042:SF136">
    <property type="entry name" value="EIF-2-ALPHA KINASE GCN2"/>
    <property type="match status" value="1"/>
</dbReference>
<evidence type="ECO:0000256" key="5">
    <source>
        <dbReference type="ARBA" id="ARBA00022777"/>
    </source>
</evidence>
<dbReference type="PROSITE" id="PS50011">
    <property type="entry name" value="PROTEIN_KINASE_DOM"/>
    <property type="match status" value="2"/>
</dbReference>
<dbReference type="EMBL" id="CALTRL010000009">
    <property type="protein sequence ID" value="CAH7665854.1"/>
    <property type="molecule type" value="Genomic_DNA"/>
</dbReference>
<dbReference type="InterPro" id="IPR050339">
    <property type="entry name" value="CC_SR_Kinase"/>
</dbReference>
<dbReference type="PROSITE" id="PS00108">
    <property type="entry name" value="PROTEIN_KINASE_ST"/>
    <property type="match status" value="1"/>
</dbReference>
<dbReference type="GO" id="GO:0005634">
    <property type="term" value="C:nucleus"/>
    <property type="evidence" value="ECO:0007669"/>
    <property type="project" value="TreeGrafter"/>
</dbReference>
<comment type="caution">
    <text evidence="16">The sequence shown here is derived from an EMBL/GenBank/DDBJ whole genome shotgun (WGS) entry which is preliminary data.</text>
</comment>
<protein>
    <recommendedName>
        <fullName evidence="1">non-specific serine/threonine protein kinase</fullName>
        <ecNumber evidence="1">2.7.11.1</ecNumber>
    </recommendedName>
</protein>
<dbReference type="InterPro" id="IPR041715">
    <property type="entry name" value="HisRS-like_core"/>
</dbReference>
<dbReference type="CDD" id="cd14046">
    <property type="entry name" value="STKc_EIF2AK4_GCN2_rpt2"/>
    <property type="match status" value="1"/>
</dbReference>
<evidence type="ECO:0000256" key="11">
    <source>
        <dbReference type="PIRSR" id="PIRSR000660-2"/>
    </source>
</evidence>
<proteinExistence type="inferred from homology"/>
<dbReference type="InterPro" id="IPR045864">
    <property type="entry name" value="aa-tRNA-synth_II/BPL/LPL"/>
</dbReference>
<evidence type="ECO:0000259" key="14">
    <source>
        <dbReference type="PROSITE" id="PS50011"/>
    </source>
</evidence>
<feature type="region of interest" description="Disordered" evidence="13">
    <location>
        <begin position="193"/>
        <end position="220"/>
    </location>
</feature>
<dbReference type="GO" id="GO:0004694">
    <property type="term" value="F:eukaryotic translation initiation factor 2alpha kinase activity"/>
    <property type="evidence" value="ECO:0007669"/>
    <property type="project" value="InterPro"/>
</dbReference>
<dbReference type="InterPro" id="IPR036621">
    <property type="entry name" value="Anticodon-bd_dom_sf"/>
</dbReference>
<dbReference type="GO" id="GO:0000077">
    <property type="term" value="P:DNA damage checkpoint signaling"/>
    <property type="evidence" value="ECO:0007669"/>
    <property type="project" value="InterPro"/>
</dbReference>
<accession>A0AAV0AFJ3</accession>
<dbReference type="CDD" id="cd23823">
    <property type="entry name" value="RWD_GCN2"/>
    <property type="match status" value="1"/>
</dbReference>
<gene>
    <name evidence="16" type="ORF">PPACK8108_LOCUS147</name>
</gene>
<evidence type="ECO:0000256" key="8">
    <source>
        <dbReference type="ARBA" id="ARBA00047899"/>
    </source>
</evidence>
<dbReference type="Pfam" id="PF05773">
    <property type="entry name" value="RWD"/>
    <property type="match status" value="1"/>
</dbReference>
<dbReference type="InterPro" id="IPR008271">
    <property type="entry name" value="Ser/Thr_kinase_AS"/>
</dbReference>
<dbReference type="SMART" id="SM00220">
    <property type="entry name" value="S_TKc"/>
    <property type="match status" value="1"/>
</dbReference>
<feature type="domain" description="Protein kinase" evidence="14">
    <location>
        <begin position="241"/>
        <end position="529"/>
    </location>
</feature>
<evidence type="ECO:0000256" key="12">
    <source>
        <dbReference type="PROSITE-ProRule" id="PRU10141"/>
    </source>
</evidence>
<keyword evidence="4 11" id="KW-0547">Nucleotide-binding</keyword>
<evidence type="ECO:0000256" key="10">
    <source>
        <dbReference type="PIRSR" id="PIRSR000660-1"/>
    </source>
</evidence>
<dbReference type="SUPFAM" id="SSF56112">
    <property type="entry name" value="Protein kinase-like (PK-like)"/>
    <property type="match status" value="2"/>
</dbReference>
<feature type="region of interest" description="Disordered" evidence="13">
    <location>
        <begin position="1448"/>
        <end position="1482"/>
    </location>
</feature>